<feature type="repeat" description="ANK" evidence="3">
    <location>
        <begin position="125"/>
        <end position="157"/>
    </location>
</feature>
<name>A0A812NN79_9DINO</name>
<dbReference type="EMBL" id="CAJNDS010002084">
    <property type="protein sequence ID" value="CAE7315799.1"/>
    <property type="molecule type" value="Genomic_DNA"/>
</dbReference>
<feature type="region of interest" description="Disordered" evidence="4">
    <location>
        <begin position="423"/>
        <end position="472"/>
    </location>
</feature>
<dbReference type="Pfam" id="PF00023">
    <property type="entry name" value="Ank"/>
    <property type="match status" value="1"/>
</dbReference>
<evidence type="ECO:0000313" key="5">
    <source>
        <dbReference type="EMBL" id="CAE7315799.1"/>
    </source>
</evidence>
<dbReference type="PANTHER" id="PTHR24171:SF8">
    <property type="entry name" value="BRCA1-ASSOCIATED RING DOMAIN PROTEIN 1"/>
    <property type="match status" value="1"/>
</dbReference>
<reference evidence="5" key="1">
    <citation type="submission" date="2021-02" db="EMBL/GenBank/DDBJ databases">
        <authorList>
            <person name="Dougan E. K."/>
            <person name="Rhodes N."/>
            <person name="Thang M."/>
            <person name="Chan C."/>
        </authorList>
    </citation>
    <scope>NUCLEOTIDE SEQUENCE</scope>
</reference>
<organism evidence="5 6">
    <name type="scientific">Symbiodinium natans</name>
    <dbReference type="NCBI Taxonomy" id="878477"/>
    <lineage>
        <taxon>Eukaryota</taxon>
        <taxon>Sar</taxon>
        <taxon>Alveolata</taxon>
        <taxon>Dinophyceae</taxon>
        <taxon>Suessiales</taxon>
        <taxon>Symbiodiniaceae</taxon>
        <taxon>Symbiodinium</taxon>
    </lineage>
</organism>
<dbReference type="PROSITE" id="PS50088">
    <property type="entry name" value="ANK_REPEAT"/>
    <property type="match status" value="3"/>
</dbReference>
<evidence type="ECO:0000256" key="1">
    <source>
        <dbReference type="ARBA" id="ARBA00022737"/>
    </source>
</evidence>
<dbReference type="InterPro" id="IPR002110">
    <property type="entry name" value="Ankyrin_rpt"/>
</dbReference>
<dbReference type="InterPro" id="IPR036770">
    <property type="entry name" value="Ankyrin_rpt-contain_sf"/>
</dbReference>
<evidence type="ECO:0000313" key="6">
    <source>
        <dbReference type="Proteomes" id="UP000604046"/>
    </source>
</evidence>
<dbReference type="PANTHER" id="PTHR24171">
    <property type="entry name" value="ANKYRIN REPEAT DOMAIN-CONTAINING PROTEIN 39-RELATED"/>
    <property type="match status" value="1"/>
</dbReference>
<dbReference type="Gene3D" id="1.25.40.20">
    <property type="entry name" value="Ankyrin repeat-containing domain"/>
    <property type="match status" value="1"/>
</dbReference>
<dbReference type="SMART" id="SM00248">
    <property type="entry name" value="ANK"/>
    <property type="match status" value="3"/>
</dbReference>
<keyword evidence="6" id="KW-1185">Reference proteome</keyword>
<dbReference type="OrthoDB" id="10264606at2759"/>
<dbReference type="PROSITE" id="PS50297">
    <property type="entry name" value="ANK_REP_REGION"/>
    <property type="match status" value="3"/>
</dbReference>
<evidence type="ECO:0000256" key="4">
    <source>
        <dbReference type="SAM" id="MobiDB-lite"/>
    </source>
</evidence>
<feature type="region of interest" description="Disordered" evidence="4">
    <location>
        <begin position="224"/>
        <end position="250"/>
    </location>
</feature>
<proteinExistence type="predicted"/>
<feature type="repeat" description="ANK" evidence="3">
    <location>
        <begin position="59"/>
        <end position="91"/>
    </location>
</feature>
<keyword evidence="1" id="KW-0677">Repeat</keyword>
<accession>A0A812NN79</accession>
<dbReference type="Proteomes" id="UP000604046">
    <property type="component" value="Unassembled WGS sequence"/>
</dbReference>
<protein>
    <submittedName>
        <fullName evidence="5">HOS4 protein</fullName>
    </submittedName>
</protein>
<sequence length="516" mass="55094">MAPARIKWAPLCFVGQFASPSGGPGQDIDASVLASENGSTSVLRRSDLGFEGDGSLGDGGTTPLMMAAHKNDANEVQAYVKNGANLNAQDQYGWTALRYAVRADSIEATQALLEGGADINLASASGRTPLMSAASNGISDMVKLLLEAGADAKLKSGGLTAYDMSMRGGATGCEECRKMLQEAAKCAWQCAGVLQCWSRAAYWFWVTIFNCWWHIPHCENVPNRKPSQGHSGRTPLATLAPSPSFFGGRRRRTSSVEDGLELDVDQISDAAQRGRPRRRKNLSCLGIFACGALPRAEASPEEAEAITPAPAPTPWAKKEGAWGALPQRARGGLVEQLGFRSRVLRCSSAGSLCAASRQETRRETQTPLADQCSKLIPLNTGIDVRPPSSDVILQELERCRMRLEDVRLPSPVGASLKSRAFMSCTPASDAPSPEQLPSPAALRLRTPGASPSTTLPRPRSEKARLRPRREPEDASLQLAIETANAACGSGFSLDLDRQHAIHPCLVRPPATGSGTR</sequence>
<comment type="caution">
    <text evidence="5">The sequence shown here is derived from an EMBL/GenBank/DDBJ whole genome shotgun (WGS) entry which is preliminary data.</text>
</comment>
<evidence type="ECO:0000256" key="2">
    <source>
        <dbReference type="ARBA" id="ARBA00023043"/>
    </source>
</evidence>
<gene>
    <name evidence="5" type="primary">HOS4</name>
    <name evidence="5" type="ORF">SNAT2548_LOCUS16566</name>
</gene>
<dbReference type="Pfam" id="PF12796">
    <property type="entry name" value="Ank_2"/>
    <property type="match status" value="1"/>
</dbReference>
<dbReference type="AlphaFoldDB" id="A0A812NN79"/>
<evidence type="ECO:0000256" key="3">
    <source>
        <dbReference type="PROSITE-ProRule" id="PRU00023"/>
    </source>
</evidence>
<keyword evidence="2 3" id="KW-0040">ANK repeat</keyword>
<feature type="compositionally biased region" description="Basic and acidic residues" evidence="4">
    <location>
        <begin position="458"/>
        <end position="472"/>
    </location>
</feature>
<dbReference type="GO" id="GO:0004842">
    <property type="term" value="F:ubiquitin-protein transferase activity"/>
    <property type="evidence" value="ECO:0007669"/>
    <property type="project" value="TreeGrafter"/>
</dbReference>
<dbReference type="GO" id="GO:0085020">
    <property type="term" value="P:protein K6-linked ubiquitination"/>
    <property type="evidence" value="ECO:0007669"/>
    <property type="project" value="TreeGrafter"/>
</dbReference>
<dbReference type="SUPFAM" id="SSF48403">
    <property type="entry name" value="Ankyrin repeat"/>
    <property type="match status" value="1"/>
</dbReference>
<feature type="repeat" description="ANK" evidence="3">
    <location>
        <begin position="92"/>
        <end position="124"/>
    </location>
</feature>